<organism evidence="2 3">
    <name type="scientific">Lymnaea stagnalis</name>
    <name type="common">Great pond snail</name>
    <name type="synonym">Helix stagnalis</name>
    <dbReference type="NCBI Taxonomy" id="6523"/>
    <lineage>
        <taxon>Eukaryota</taxon>
        <taxon>Metazoa</taxon>
        <taxon>Spiralia</taxon>
        <taxon>Lophotrochozoa</taxon>
        <taxon>Mollusca</taxon>
        <taxon>Gastropoda</taxon>
        <taxon>Heterobranchia</taxon>
        <taxon>Euthyneura</taxon>
        <taxon>Panpulmonata</taxon>
        <taxon>Hygrophila</taxon>
        <taxon>Lymnaeoidea</taxon>
        <taxon>Lymnaeidae</taxon>
        <taxon>Lymnaea</taxon>
    </lineage>
</organism>
<dbReference type="Proteomes" id="UP001497497">
    <property type="component" value="Unassembled WGS sequence"/>
</dbReference>
<evidence type="ECO:0000313" key="2">
    <source>
        <dbReference type="EMBL" id="CAL1528903.1"/>
    </source>
</evidence>
<gene>
    <name evidence="2" type="ORF">GSLYS_00003073001</name>
</gene>
<dbReference type="EMBL" id="CAXITT010000040">
    <property type="protein sequence ID" value="CAL1528903.1"/>
    <property type="molecule type" value="Genomic_DNA"/>
</dbReference>
<name>A0AAV2H5S7_LYMST</name>
<accession>A0AAV2H5S7</accession>
<feature type="region of interest" description="Disordered" evidence="1">
    <location>
        <begin position="149"/>
        <end position="174"/>
    </location>
</feature>
<dbReference type="AlphaFoldDB" id="A0AAV2H5S7"/>
<protein>
    <submittedName>
        <fullName evidence="2">Uncharacterized protein</fullName>
    </submittedName>
</protein>
<evidence type="ECO:0000256" key="1">
    <source>
        <dbReference type="SAM" id="MobiDB-lite"/>
    </source>
</evidence>
<sequence length="183" mass="20639">MTPMDTDLPRPQLAIYKDCVAAPVGYFYRHYKQRRGPSETPAGRGTDEYKMNSVTIEDPFQSVLAVNKDERRPKVLWDADVIVGSPTSNQVYVYNQPDAIPIACVRTNFGNPLTKRVQQVASGQYCSREANSRIQIPLPHEYLTPFMPRKERPDSPQLLAMQPNQESPSDLPGVTYAATLHDM</sequence>
<evidence type="ECO:0000313" key="3">
    <source>
        <dbReference type="Proteomes" id="UP001497497"/>
    </source>
</evidence>
<reference evidence="2 3" key="1">
    <citation type="submission" date="2024-04" db="EMBL/GenBank/DDBJ databases">
        <authorList>
            <consortium name="Genoscope - CEA"/>
            <person name="William W."/>
        </authorList>
    </citation>
    <scope>NUCLEOTIDE SEQUENCE [LARGE SCALE GENOMIC DNA]</scope>
</reference>
<comment type="caution">
    <text evidence="2">The sequence shown here is derived from an EMBL/GenBank/DDBJ whole genome shotgun (WGS) entry which is preliminary data.</text>
</comment>
<proteinExistence type="predicted"/>
<keyword evidence="3" id="KW-1185">Reference proteome</keyword>